<evidence type="ECO:0000313" key="8">
    <source>
        <dbReference type="Proteomes" id="UP001457282"/>
    </source>
</evidence>
<gene>
    <name evidence="7" type="ORF">M0R45_028354</name>
</gene>
<accession>A0AAW1W727</accession>
<dbReference type="SUPFAM" id="SSF57850">
    <property type="entry name" value="RING/U-box"/>
    <property type="match status" value="1"/>
</dbReference>
<dbReference type="SMART" id="SM00184">
    <property type="entry name" value="RING"/>
    <property type="match status" value="1"/>
</dbReference>
<dbReference type="PROSITE" id="PS50089">
    <property type="entry name" value="ZF_RING_2"/>
    <property type="match status" value="1"/>
</dbReference>
<dbReference type="InterPro" id="IPR013083">
    <property type="entry name" value="Znf_RING/FYVE/PHD"/>
</dbReference>
<dbReference type="InterPro" id="IPR001841">
    <property type="entry name" value="Znf_RING"/>
</dbReference>
<feature type="region of interest" description="Disordered" evidence="5">
    <location>
        <begin position="1"/>
        <end position="25"/>
    </location>
</feature>
<dbReference type="AlphaFoldDB" id="A0AAW1W727"/>
<keyword evidence="2 4" id="KW-0863">Zinc-finger</keyword>
<protein>
    <recommendedName>
        <fullName evidence="6">RING-type domain-containing protein</fullName>
    </recommendedName>
</protein>
<dbReference type="InterPro" id="IPR018957">
    <property type="entry name" value="Znf_C3HC4_RING-type"/>
</dbReference>
<proteinExistence type="predicted"/>
<organism evidence="7 8">
    <name type="scientific">Rubus argutus</name>
    <name type="common">Southern blackberry</name>
    <dbReference type="NCBI Taxonomy" id="59490"/>
    <lineage>
        <taxon>Eukaryota</taxon>
        <taxon>Viridiplantae</taxon>
        <taxon>Streptophyta</taxon>
        <taxon>Embryophyta</taxon>
        <taxon>Tracheophyta</taxon>
        <taxon>Spermatophyta</taxon>
        <taxon>Magnoliopsida</taxon>
        <taxon>eudicotyledons</taxon>
        <taxon>Gunneridae</taxon>
        <taxon>Pentapetalae</taxon>
        <taxon>rosids</taxon>
        <taxon>fabids</taxon>
        <taxon>Rosales</taxon>
        <taxon>Rosaceae</taxon>
        <taxon>Rosoideae</taxon>
        <taxon>Rosoideae incertae sedis</taxon>
        <taxon>Rubus</taxon>
    </lineage>
</organism>
<dbReference type="PANTHER" id="PTHR47692:SF2">
    <property type="entry name" value="ZINC FINGER RING-TYPE DOMAIN CONTAINING PROTEIN"/>
    <property type="match status" value="1"/>
</dbReference>
<dbReference type="Pfam" id="PF00097">
    <property type="entry name" value="zf-C3HC4"/>
    <property type="match status" value="1"/>
</dbReference>
<dbReference type="PANTHER" id="PTHR47692">
    <property type="entry name" value="RING/U-BOX SUPERFAMILY PROTEIN"/>
    <property type="match status" value="1"/>
</dbReference>
<evidence type="ECO:0000256" key="3">
    <source>
        <dbReference type="ARBA" id="ARBA00022833"/>
    </source>
</evidence>
<evidence type="ECO:0000313" key="7">
    <source>
        <dbReference type="EMBL" id="KAK9919776.1"/>
    </source>
</evidence>
<keyword evidence="1" id="KW-0479">Metal-binding</keyword>
<evidence type="ECO:0000256" key="5">
    <source>
        <dbReference type="SAM" id="MobiDB-lite"/>
    </source>
</evidence>
<feature type="domain" description="RING-type" evidence="6">
    <location>
        <begin position="27"/>
        <end position="76"/>
    </location>
</feature>
<keyword evidence="3" id="KW-0862">Zinc</keyword>
<dbReference type="PROSITE" id="PS00518">
    <property type="entry name" value="ZF_RING_1"/>
    <property type="match status" value="1"/>
</dbReference>
<dbReference type="Proteomes" id="UP001457282">
    <property type="component" value="Unassembled WGS sequence"/>
</dbReference>
<dbReference type="GO" id="GO:0008270">
    <property type="term" value="F:zinc ion binding"/>
    <property type="evidence" value="ECO:0007669"/>
    <property type="project" value="UniProtKB-KW"/>
</dbReference>
<dbReference type="Gene3D" id="3.30.40.10">
    <property type="entry name" value="Zinc/RING finger domain, C3HC4 (zinc finger)"/>
    <property type="match status" value="1"/>
</dbReference>
<comment type="caution">
    <text evidence="7">The sequence shown here is derived from an EMBL/GenBank/DDBJ whole genome shotgun (WGS) entry which is preliminary data.</text>
</comment>
<evidence type="ECO:0000259" key="6">
    <source>
        <dbReference type="PROSITE" id="PS50089"/>
    </source>
</evidence>
<dbReference type="EMBL" id="JBEDUW010000006">
    <property type="protein sequence ID" value="KAK9919776.1"/>
    <property type="molecule type" value="Genomic_DNA"/>
</dbReference>
<feature type="compositionally biased region" description="Low complexity" evidence="5">
    <location>
        <begin position="12"/>
        <end position="25"/>
    </location>
</feature>
<dbReference type="InterPro" id="IPR017907">
    <property type="entry name" value="Znf_RING_CS"/>
</dbReference>
<name>A0AAW1W727_RUBAR</name>
<evidence type="ECO:0000256" key="2">
    <source>
        <dbReference type="ARBA" id="ARBA00022771"/>
    </source>
</evidence>
<evidence type="ECO:0000256" key="4">
    <source>
        <dbReference type="PROSITE-ProRule" id="PRU00175"/>
    </source>
</evidence>
<evidence type="ECO:0000256" key="1">
    <source>
        <dbReference type="ARBA" id="ARBA00022723"/>
    </source>
</evidence>
<reference evidence="7 8" key="1">
    <citation type="journal article" date="2023" name="G3 (Bethesda)">
        <title>A chromosome-length genome assembly and annotation of blackberry (Rubus argutus, cv. 'Hillquist').</title>
        <authorList>
            <person name="Bruna T."/>
            <person name="Aryal R."/>
            <person name="Dudchenko O."/>
            <person name="Sargent D.J."/>
            <person name="Mead D."/>
            <person name="Buti M."/>
            <person name="Cavallini A."/>
            <person name="Hytonen T."/>
            <person name="Andres J."/>
            <person name="Pham M."/>
            <person name="Weisz D."/>
            <person name="Mascagni F."/>
            <person name="Usai G."/>
            <person name="Natali L."/>
            <person name="Bassil N."/>
            <person name="Fernandez G.E."/>
            <person name="Lomsadze A."/>
            <person name="Armour M."/>
            <person name="Olukolu B."/>
            <person name="Poorten T."/>
            <person name="Britton C."/>
            <person name="Davik J."/>
            <person name="Ashrafi H."/>
            <person name="Aiden E.L."/>
            <person name="Borodovsky M."/>
            <person name="Worthington M."/>
        </authorList>
    </citation>
    <scope>NUCLEOTIDE SEQUENCE [LARGE SCALE GENOMIC DNA]</scope>
    <source>
        <strain evidence="7">PI 553951</strain>
    </source>
</reference>
<keyword evidence="8" id="KW-1185">Reference proteome</keyword>
<sequence length="276" mass="31657">MAQQEELNVMKNSSCSSSSPSEDSNPCPICLGPVIQLSYLDKCFHKFCYKCILQWTKVVASKQSCPSPSVKCPMCKTENFSIIHGYDGCSFQKHYINQDSGDSFILSSSHKYRLQCYYTEPGFLNDIFDVSRYWKSCKYLQPNCWLESWLRREIQALMQEENVDIIMHHILGLIKSLMRLERRGQTITSEAKQREFQETISDAARPFLAGRTDRFVIEVELFLASGLNIEAYDAVCMQRLGWSAHGVTTEAAAEELAVHRPVIPYLHIFDDFDSND</sequence>